<dbReference type="Proteomes" id="UP001384579">
    <property type="component" value="Unassembled WGS sequence"/>
</dbReference>
<evidence type="ECO:0000313" key="1">
    <source>
        <dbReference type="EMBL" id="MEK0186488.1"/>
    </source>
</evidence>
<evidence type="ECO:0000313" key="2">
    <source>
        <dbReference type="Proteomes" id="UP001384579"/>
    </source>
</evidence>
<organism evidence="1 2">
    <name type="scientific">Microcoleus anatoxicus PTRS2</name>
    <dbReference type="NCBI Taxonomy" id="2705321"/>
    <lineage>
        <taxon>Bacteria</taxon>
        <taxon>Bacillati</taxon>
        <taxon>Cyanobacteriota</taxon>
        <taxon>Cyanophyceae</taxon>
        <taxon>Oscillatoriophycideae</taxon>
        <taxon>Oscillatoriales</taxon>
        <taxon>Microcoleaceae</taxon>
        <taxon>Microcoleus</taxon>
        <taxon>Microcoleus anatoxicus</taxon>
    </lineage>
</organism>
<protein>
    <submittedName>
        <fullName evidence="1">Uncharacterized protein</fullName>
    </submittedName>
</protein>
<dbReference type="EMBL" id="JBBLXS010000222">
    <property type="protein sequence ID" value="MEK0186488.1"/>
    <property type="molecule type" value="Genomic_DNA"/>
</dbReference>
<comment type="caution">
    <text evidence="1">The sequence shown here is derived from an EMBL/GenBank/DDBJ whole genome shotgun (WGS) entry which is preliminary data.</text>
</comment>
<accession>A0ABU8YQN4</accession>
<proteinExistence type="predicted"/>
<sequence>MAHPADITPLVRGVIVACIRASWSQTKTIQEVFGIVKSGNNPNYDLAREVF</sequence>
<reference evidence="1 2" key="1">
    <citation type="journal article" date="2020" name="Harmful Algae">
        <title>Molecular and morphological characterization of a novel dihydroanatoxin-a producing Microcoleus species (cyanobacteria) from the Russian River, California, USA.</title>
        <authorList>
            <person name="Conklin K.Y."/>
            <person name="Stancheva R."/>
            <person name="Otten T.G."/>
            <person name="Fadness R."/>
            <person name="Boyer G.L."/>
            <person name="Read B."/>
            <person name="Zhang X."/>
            <person name="Sheath R.G."/>
        </authorList>
    </citation>
    <scope>NUCLEOTIDE SEQUENCE [LARGE SCALE GENOMIC DNA]</scope>
    <source>
        <strain evidence="1 2">PTRS2</strain>
    </source>
</reference>
<name>A0ABU8YQN4_9CYAN</name>
<keyword evidence="2" id="KW-1185">Reference proteome</keyword>
<gene>
    <name evidence="1" type="ORF">WMG39_16760</name>
</gene>
<dbReference type="RefSeq" id="WP_340541616.1">
    <property type="nucleotide sequence ID" value="NZ_JBBLXS010000222.1"/>
</dbReference>